<dbReference type="PANTHER" id="PTHR43265">
    <property type="entry name" value="ESTERASE ESTD"/>
    <property type="match status" value="1"/>
</dbReference>
<dbReference type="InterPro" id="IPR001119">
    <property type="entry name" value="SLH_dom"/>
</dbReference>
<keyword evidence="1" id="KW-0732">Signal</keyword>
<evidence type="ECO:0000259" key="2">
    <source>
        <dbReference type="PROSITE" id="PS51272"/>
    </source>
</evidence>
<dbReference type="GO" id="GO:0052689">
    <property type="term" value="F:carboxylic ester hydrolase activity"/>
    <property type="evidence" value="ECO:0007669"/>
    <property type="project" value="TreeGrafter"/>
</dbReference>
<dbReference type="PANTHER" id="PTHR43265:SF1">
    <property type="entry name" value="ESTERASE ESTD"/>
    <property type="match status" value="1"/>
</dbReference>
<name>A0AAW9NSQ1_9BACL</name>
<feature type="domain" description="SLH" evidence="2">
    <location>
        <begin position="28"/>
        <end position="87"/>
    </location>
</feature>
<feature type="chain" id="PRO_5043521980" evidence="1">
    <location>
        <begin position="28"/>
        <end position="597"/>
    </location>
</feature>
<dbReference type="InterPro" id="IPR022742">
    <property type="entry name" value="Hydrolase_4"/>
</dbReference>
<evidence type="ECO:0000256" key="1">
    <source>
        <dbReference type="SAM" id="SignalP"/>
    </source>
</evidence>
<evidence type="ECO:0000313" key="4">
    <source>
        <dbReference type="Proteomes" id="UP001344888"/>
    </source>
</evidence>
<gene>
    <name evidence="3" type="ORF">P9B03_05270</name>
</gene>
<reference evidence="3 4" key="1">
    <citation type="submission" date="2023-03" db="EMBL/GenBank/DDBJ databases">
        <title>Bacillus Genome Sequencing.</title>
        <authorList>
            <person name="Dunlap C."/>
        </authorList>
    </citation>
    <scope>NUCLEOTIDE SEQUENCE [LARGE SCALE GENOMIC DNA]</scope>
    <source>
        <strain evidence="3 4">B-59205</strain>
    </source>
</reference>
<comment type="caution">
    <text evidence="3">The sequence shown here is derived from an EMBL/GenBank/DDBJ whole genome shotgun (WGS) entry which is preliminary data.</text>
</comment>
<proteinExistence type="predicted"/>
<dbReference type="Pfam" id="PF00395">
    <property type="entry name" value="SLH"/>
    <property type="match status" value="3"/>
</dbReference>
<dbReference type="InterPro" id="IPR053145">
    <property type="entry name" value="AB_hydrolase_Est10"/>
</dbReference>
<keyword evidence="3" id="KW-0378">Hydrolase</keyword>
<dbReference type="RefSeq" id="WP_326122376.1">
    <property type="nucleotide sequence ID" value="NZ_JARSFG010000007.1"/>
</dbReference>
<dbReference type="Pfam" id="PF12146">
    <property type="entry name" value="Hydrolase_4"/>
    <property type="match status" value="1"/>
</dbReference>
<protein>
    <submittedName>
        <fullName evidence="3">Alpha/beta fold hydrolase</fullName>
    </submittedName>
</protein>
<dbReference type="Gene3D" id="3.40.50.1820">
    <property type="entry name" value="alpha/beta hydrolase"/>
    <property type="match status" value="1"/>
</dbReference>
<evidence type="ECO:0000313" key="3">
    <source>
        <dbReference type="EMBL" id="MEC1177886.1"/>
    </source>
</evidence>
<sequence length="597" mass="65383">MKKKYFATLIAATAITPAIVSPSMTYAEQPIFSDIQPSSSYASAIKLLHDKGAITGFSDNTFRPQDTITRQHALIVLERLIAFPSIRDGMEFTDVSEHHSYYETIQNAYKAGLIDGQPDGSFNPNAPITRAQIAKIFAKAFHLQTTTTTSFSDVPRSHWSYPYVQALSSSYLTTTSDKFLLNEPLTRGQFALFLEKLLSQDEMEESVLPIGQWGGKIAIPQSPLSVILQINEDGKTYFSVPAQGLNNYPVSSIEVNNDQLKISVDIAGTVISIEGKVEEDRIVADFSQNGMTFPLMLTPYEPPVITYEELLIPVENGQLKVALEMPENAIAKVPVAVIIAGSGPTTKDGNTAAGENNSLKMLAEGLAQQGIATIRFDKRGVGDNVGLIQDEGDLRFTSYSQDVEQMIEFLQQDSRFSSVHLIGHSEGSLVGILAAQATTVTSMTSIAGAGRPIDEILLEQLSAQLPQPLLETVTTILVQLKKGEMVDDIPEDLSALFRPSIQPYLVSWLKYDPAIQLAELNIPTLIVQGNNDLQVTKTDAERLHTAKSDAEIIYFDMMNHVLKDAPADRDGNLKTYANPTLPLTEGLVEKIATFILK</sequence>
<dbReference type="EMBL" id="JARSFG010000007">
    <property type="protein sequence ID" value="MEC1177886.1"/>
    <property type="molecule type" value="Genomic_DNA"/>
</dbReference>
<feature type="domain" description="SLH" evidence="2">
    <location>
        <begin position="88"/>
        <end position="151"/>
    </location>
</feature>
<dbReference type="InterPro" id="IPR029058">
    <property type="entry name" value="AB_hydrolase_fold"/>
</dbReference>
<feature type="signal peptide" evidence="1">
    <location>
        <begin position="1"/>
        <end position="27"/>
    </location>
</feature>
<organism evidence="3 4">
    <name type="scientific">Metasolibacillus meyeri</name>
    <dbReference type="NCBI Taxonomy" id="1071052"/>
    <lineage>
        <taxon>Bacteria</taxon>
        <taxon>Bacillati</taxon>
        <taxon>Bacillota</taxon>
        <taxon>Bacilli</taxon>
        <taxon>Bacillales</taxon>
        <taxon>Caryophanaceae</taxon>
        <taxon>Metasolibacillus</taxon>
    </lineage>
</organism>
<dbReference type="Proteomes" id="UP001344888">
    <property type="component" value="Unassembled WGS sequence"/>
</dbReference>
<dbReference type="SUPFAM" id="SSF53474">
    <property type="entry name" value="alpha/beta-Hydrolases"/>
    <property type="match status" value="1"/>
</dbReference>
<dbReference type="AlphaFoldDB" id="A0AAW9NSQ1"/>
<accession>A0AAW9NSQ1</accession>
<dbReference type="PROSITE" id="PS51272">
    <property type="entry name" value="SLH"/>
    <property type="match status" value="3"/>
</dbReference>
<feature type="domain" description="SLH" evidence="2">
    <location>
        <begin position="152"/>
        <end position="208"/>
    </location>
</feature>
<keyword evidence="4" id="KW-1185">Reference proteome</keyword>